<evidence type="ECO:0000259" key="2">
    <source>
        <dbReference type="SMART" id="SM00833"/>
    </source>
</evidence>
<dbReference type="SMART" id="SM00833">
    <property type="entry name" value="CobW_C"/>
    <property type="match status" value="1"/>
</dbReference>
<sequence length="307" mass="33504">MNAPLPVNVLCGYLGAGKTTLLNRLLMQRDERILVIVNDFGDIAVDAAMISRRSADMIQLSNGCICCSMGGGLFEAFERALELRKDVDRLIIEASGIAEPQRLASFALAEPELECRAVVVVVDPQSLPDRLADSRIGKVLENQIRGADAVFLSRGDIADTAMLRRAALLVAHINPLANHYKTIDAKFMQALEEPHDNQSVSAVVPDHYHQRLFVRRTVTLEPPPDRQRLITVVAQHAKSIHRLKGYLNLRGLEGAHLLQLAGGVQTLEPASLSNGMILNQLVVISPDPGAVMRLAEALEQTVSPKGH</sequence>
<proteinExistence type="predicted"/>
<accession>A0ABS1SA84</accession>
<dbReference type="InterPro" id="IPR011629">
    <property type="entry name" value="CobW-like_C"/>
</dbReference>
<dbReference type="Pfam" id="PF02492">
    <property type="entry name" value="cobW"/>
    <property type="match status" value="1"/>
</dbReference>
<comment type="function">
    <text evidence="1">Zinc chaperone that directly transfers zinc cofactor to target proteins, thereby activating them. Zinc is transferred from the CXCC motif in the GTPase domain to the zinc binding site in target proteins in a process requiring GTP hydrolysis.</text>
</comment>
<organism evidence="3 4">
    <name type="scientific">Paracoccus aerius</name>
    <dbReference type="NCBI Taxonomy" id="1915382"/>
    <lineage>
        <taxon>Bacteria</taxon>
        <taxon>Pseudomonadati</taxon>
        <taxon>Pseudomonadota</taxon>
        <taxon>Alphaproteobacteria</taxon>
        <taxon>Rhodobacterales</taxon>
        <taxon>Paracoccaceae</taxon>
        <taxon>Paracoccus</taxon>
    </lineage>
</organism>
<gene>
    <name evidence="3" type="ORF">JL111_19430</name>
</gene>
<dbReference type="CDD" id="cd03112">
    <property type="entry name" value="CobW-like"/>
    <property type="match status" value="1"/>
</dbReference>
<evidence type="ECO:0000313" key="4">
    <source>
        <dbReference type="Proteomes" id="UP000644749"/>
    </source>
</evidence>
<dbReference type="SUPFAM" id="SSF90002">
    <property type="entry name" value="Hypothetical protein YjiA, C-terminal domain"/>
    <property type="match status" value="1"/>
</dbReference>
<protein>
    <submittedName>
        <fullName evidence="3">GTP-binding protein</fullName>
    </submittedName>
</protein>
<dbReference type="InterPro" id="IPR027417">
    <property type="entry name" value="P-loop_NTPase"/>
</dbReference>
<evidence type="ECO:0000256" key="1">
    <source>
        <dbReference type="ARBA" id="ARBA00045658"/>
    </source>
</evidence>
<dbReference type="RefSeq" id="WP_191313003.1">
    <property type="nucleotide sequence ID" value="NZ_BNCL01000037.1"/>
</dbReference>
<dbReference type="SUPFAM" id="SSF52540">
    <property type="entry name" value="P-loop containing nucleoside triphosphate hydrolases"/>
    <property type="match status" value="1"/>
</dbReference>
<feature type="domain" description="CobW C-terminal" evidence="2">
    <location>
        <begin position="213"/>
        <end position="299"/>
    </location>
</feature>
<dbReference type="PANTHER" id="PTHR13748:SF62">
    <property type="entry name" value="COBW DOMAIN-CONTAINING PROTEIN"/>
    <property type="match status" value="1"/>
</dbReference>
<dbReference type="Pfam" id="PF07683">
    <property type="entry name" value="CobW_C"/>
    <property type="match status" value="1"/>
</dbReference>
<dbReference type="InterPro" id="IPR051316">
    <property type="entry name" value="Zinc-reg_GTPase_activator"/>
</dbReference>
<dbReference type="Gene3D" id="3.40.50.300">
    <property type="entry name" value="P-loop containing nucleotide triphosphate hydrolases"/>
    <property type="match status" value="1"/>
</dbReference>
<comment type="caution">
    <text evidence="3">The sequence shown here is derived from an EMBL/GenBank/DDBJ whole genome shotgun (WGS) entry which is preliminary data.</text>
</comment>
<dbReference type="InterPro" id="IPR003495">
    <property type="entry name" value="CobW/HypB/UreG_nucleotide-bd"/>
</dbReference>
<reference evidence="3 4" key="1">
    <citation type="submission" date="2021-01" db="EMBL/GenBank/DDBJ databases">
        <title>011410 draft genome.</title>
        <authorList>
            <person name="Lang L."/>
        </authorList>
    </citation>
    <scope>NUCLEOTIDE SEQUENCE [LARGE SCALE GENOMIC DNA]</scope>
    <source>
        <strain evidence="3 4">KCTC 42845</strain>
    </source>
</reference>
<name>A0ABS1SA84_9RHOB</name>
<evidence type="ECO:0000313" key="3">
    <source>
        <dbReference type="EMBL" id="MBL3675642.1"/>
    </source>
</evidence>
<dbReference type="Proteomes" id="UP000644749">
    <property type="component" value="Unassembled WGS sequence"/>
</dbReference>
<dbReference type="PANTHER" id="PTHR13748">
    <property type="entry name" value="COBW-RELATED"/>
    <property type="match status" value="1"/>
</dbReference>
<dbReference type="EMBL" id="JAESHT010000036">
    <property type="protein sequence ID" value="MBL3675642.1"/>
    <property type="molecule type" value="Genomic_DNA"/>
</dbReference>
<keyword evidence="4" id="KW-1185">Reference proteome</keyword>